<name>A0AAV0WFA4_9HEMI</name>
<reference evidence="2 3" key="1">
    <citation type="submission" date="2023-01" db="EMBL/GenBank/DDBJ databases">
        <authorList>
            <person name="Whitehead M."/>
        </authorList>
    </citation>
    <scope>NUCLEOTIDE SEQUENCE [LARGE SCALE GENOMIC DNA]</scope>
</reference>
<evidence type="ECO:0000313" key="3">
    <source>
        <dbReference type="Proteomes" id="UP001160148"/>
    </source>
</evidence>
<keyword evidence="3" id="KW-1185">Reference proteome</keyword>
<accession>A0AAV0WFA4</accession>
<dbReference type="AlphaFoldDB" id="A0AAV0WFA4"/>
<gene>
    <name evidence="2" type="ORF">MEUPH1_LOCUS10358</name>
</gene>
<comment type="caution">
    <text evidence="2">The sequence shown here is derived from an EMBL/GenBank/DDBJ whole genome shotgun (WGS) entry which is preliminary data.</text>
</comment>
<dbReference type="Proteomes" id="UP001160148">
    <property type="component" value="Unassembled WGS sequence"/>
</dbReference>
<evidence type="ECO:0000256" key="1">
    <source>
        <dbReference type="SAM" id="MobiDB-lite"/>
    </source>
</evidence>
<organism evidence="2 3">
    <name type="scientific">Macrosiphum euphorbiae</name>
    <name type="common">potato aphid</name>
    <dbReference type="NCBI Taxonomy" id="13131"/>
    <lineage>
        <taxon>Eukaryota</taxon>
        <taxon>Metazoa</taxon>
        <taxon>Ecdysozoa</taxon>
        <taxon>Arthropoda</taxon>
        <taxon>Hexapoda</taxon>
        <taxon>Insecta</taxon>
        <taxon>Pterygota</taxon>
        <taxon>Neoptera</taxon>
        <taxon>Paraneoptera</taxon>
        <taxon>Hemiptera</taxon>
        <taxon>Sternorrhyncha</taxon>
        <taxon>Aphidomorpha</taxon>
        <taxon>Aphidoidea</taxon>
        <taxon>Aphididae</taxon>
        <taxon>Macrosiphini</taxon>
        <taxon>Macrosiphum</taxon>
    </lineage>
</organism>
<evidence type="ECO:0000313" key="2">
    <source>
        <dbReference type="EMBL" id="CAI6354343.1"/>
    </source>
</evidence>
<protein>
    <submittedName>
        <fullName evidence="2">Uncharacterized protein</fullName>
    </submittedName>
</protein>
<proteinExistence type="predicted"/>
<sequence>MFTLAQILQDHVRELMPTFQYEEFSKRPDEHVAKVLLAKKTGNGIEPDIASSTKGDGDDAATQEKK</sequence>
<feature type="region of interest" description="Disordered" evidence="1">
    <location>
        <begin position="44"/>
        <end position="66"/>
    </location>
</feature>
<dbReference type="EMBL" id="CARXXK010000002">
    <property type="protein sequence ID" value="CAI6354343.1"/>
    <property type="molecule type" value="Genomic_DNA"/>
</dbReference>